<comment type="caution">
    <text evidence="1">The sequence shown here is derived from an EMBL/GenBank/DDBJ whole genome shotgun (WGS) entry which is preliminary data.</text>
</comment>
<proteinExistence type="predicted"/>
<dbReference type="Gene3D" id="1.25.40.10">
    <property type="entry name" value="Tetratricopeptide repeat domain"/>
    <property type="match status" value="1"/>
</dbReference>
<dbReference type="EMBL" id="BMWC01000007">
    <property type="protein sequence ID" value="GGX13358.1"/>
    <property type="molecule type" value="Genomic_DNA"/>
</dbReference>
<reference evidence="2" key="1">
    <citation type="journal article" date="2019" name="Int. J. Syst. Evol. Microbiol.">
        <title>The Global Catalogue of Microorganisms (GCM) 10K type strain sequencing project: providing services to taxonomists for standard genome sequencing and annotation.</title>
        <authorList>
            <consortium name="The Broad Institute Genomics Platform"/>
            <consortium name="The Broad Institute Genome Sequencing Center for Infectious Disease"/>
            <person name="Wu L."/>
            <person name="Ma J."/>
        </authorList>
    </citation>
    <scope>NUCLEOTIDE SEQUENCE [LARGE SCALE GENOMIC DNA]</scope>
    <source>
        <strain evidence="2">JCM 4866</strain>
    </source>
</reference>
<evidence type="ECO:0000313" key="1">
    <source>
        <dbReference type="EMBL" id="GGX13358.1"/>
    </source>
</evidence>
<name>A0ABQ2XFF1_9ACTN</name>
<dbReference type="InterPro" id="IPR011990">
    <property type="entry name" value="TPR-like_helical_dom_sf"/>
</dbReference>
<sequence length="209" mass="23603">MLPPERQTVARPADHETWTEDVERAVVCISRQDFPFASTLLNRWLGRHDPHRLDDKGRHLYGRSLTLLGDVHRDQGSILGPLSARCSYVTARDLFRELDVPRRVAQIDLSLAVVQEMSGRLEASARCYEQLANDERLGPRDRARARLWVGTALSKEGNHVYAAEIMTAATHEFEKLGEPEDWSVAHQKLALAHRGAGELDLLCTKSMSR</sequence>
<keyword evidence="2" id="KW-1185">Reference proteome</keyword>
<organism evidence="1 2">
    <name type="scientific">Streptomyces lomondensis</name>
    <dbReference type="NCBI Taxonomy" id="68229"/>
    <lineage>
        <taxon>Bacteria</taxon>
        <taxon>Bacillati</taxon>
        <taxon>Actinomycetota</taxon>
        <taxon>Actinomycetes</taxon>
        <taxon>Kitasatosporales</taxon>
        <taxon>Streptomycetaceae</taxon>
        <taxon>Streptomyces</taxon>
    </lineage>
</organism>
<gene>
    <name evidence="1" type="ORF">GCM10010383_49260</name>
</gene>
<dbReference type="Proteomes" id="UP000617743">
    <property type="component" value="Unassembled WGS sequence"/>
</dbReference>
<evidence type="ECO:0000313" key="2">
    <source>
        <dbReference type="Proteomes" id="UP000617743"/>
    </source>
</evidence>
<accession>A0ABQ2XFF1</accession>
<protein>
    <recommendedName>
        <fullName evidence="3">Tetratricopeptide repeat protein</fullName>
    </recommendedName>
</protein>
<dbReference type="SUPFAM" id="SSF48452">
    <property type="entry name" value="TPR-like"/>
    <property type="match status" value="1"/>
</dbReference>
<evidence type="ECO:0008006" key="3">
    <source>
        <dbReference type="Google" id="ProtNLM"/>
    </source>
</evidence>